<evidence type="ECO:0000313" key="2">
    <source>
        <dbReference type="EMBL" id="ERF59551.1"/>
    </source>
</evidence>
<proteinExistence type="predicted"/>
<dbReference type="OrthoDB" id="358901at2"/>
<evidence type="ECO:0000313" key="5">
    <source>
        <dbReference type="Proteomes" id="UP000016646"/>
    </source>
</evidence>
<dbReference type="EMBL" id="AUZJ01000066">
    <property type="protein sequence ID" value="ERF59551.1"/>
    <property type="molecule type" value="Genomic_DNA"/>
</dbReference>
<protein>
    <recommendedName>
        <fullName evidence="6">Lipoprotein</fullName>
    </recommendedName>
</protein>
<dbReference type="RefSeq" id="WP_021331443.1">
    <property type="nucleotide sequence ID" value="NZ_AUZJ01000066.1"/>
</dbReference>
<dbReference type="eggNOG" id="ENOG5032QA4">
    <property type="taxonomic scope" value="Bacteria"/>
</dbReference>
<evidence type="ECO:0008006" key="6">
    <source>
        <dbReference type="Google" id="ProtNLM"/>
    </source>
</evidence>
<feature type="signal peptide" evidence="1">
    <location>
        <begin position="1"/>
        <end position="20"/>
    </location>
</feature>
<evidence type="ECO:0000313" key="3">
    <source>
        <dbReference type="EMBL" id="ERJ98525.1"/>
    </source>
</evidence>
<sequence length="217" mass="24050">MKSYALLFAFIASPLFFSCALSPPDVRSVRAASVFEYTDDASYPRMRLAVFTEATSDVRRVESIRIVSNEAGWEWKAVGVDIFESDAKMWAGYTNFVAPGDTAIPQGAYSLFYTDALGDEVKSSFSVFYPASLLHTRAGAVKDLLGNAAGERVAVYDAQDVLIYFDARKSEWSGNDALWQEMENASRMRLCFLNADKSVLCFMPFIDRPEISSASGE</sequence>
<evidence type="ECO:0000256" key="1">
    <source>
        <dbReference type="SAM" id="SignalP"/>
    </source>
</evidence>
<evidence type="ECO:0000313" key="4">
    <source>
        <dbReference type="Proteomes" id="UP000016412"/>
    </source>
</evidence>
<name>U1FJM9_TRESO</name>
<dbReference type="PATRIC" id="fig|1125725.3.peg.2474"/>
<dbReference type="PROSITE" id="PS51257">
    <property type="entry name" value="PROKAR_LIPOPROTEIN"/>
    <property type="match status" value="1"/>
</dbReference>
<dbReference type="Proteomes" id="UP000016646">
    <property type="component" value="Unassembled WGS sequence"/>
</dbReference>
<keyword evidence="5" id="KW-1185">Reference proteome</keyword>
<accession>U1FJM9</accession>
<feature type="chain" id="PRO_5004611890" description="Lipoprotein" evidence="1">
    <location>
        <begin position="21"/>
        <end position="217"/>
    </location>
</feature>
<comment type="caution">
    <text evidence="2">The sequence shown here is derived from an EMBL/GenBank/DDBJ whole genome shotgun (WGS) entry which is preliminary data.</text>
</comment>
<gene>
    <name evidence="3" type="ORF">HMPREF0860_0311</name>
    <name evidence="2" type="ORF">HMPREF1325_1720</name>
</gene>
<keyword evidence="1" id="KW-0732">Signal</keyword>
<dbReference type="EMBL" id="AVQI01000080">
    <property type="protein sequence ID" value="ERJ98525.1"/>
    <property type="molecule type" value="Genomic_DNA"/>
</dbReference>
<reference evidence="4 5" key="1">
    <citation type="submission" date="2013-08" db="EMBL/GenBank/DDBJ databases">
        <authorList>
            <person name="Durkin A.S."/>
            <person name="Haft D.R."/>
            <person name="McCorrison J."/>
            <person name="Torralba M."/>
            <person name="Gillis M."/>
            <person name="Haft D.H."/>
            <person name="Methe B."/>
            <person name="Sutton G."/>
            <person name="Nelson K.E."/>
        </authorList>
    </citation>
    <scope>NUCLEOTIDE SEQUENCE [LARGE SCALE GENOMIC DNA]</scope>
    <source>
        <strain evidence="3 5">ATCC 35536</strain>
        <strain evidence="2 4">VPI DR56BR1116</strain>
    </source>
</reference>
<dbReference type="STRING" id="1125725.HMPREF1325_1720"/>
<dbReference type="Proteomes" id="UP000016412">
    <property type="component" value="Unassembled WGS sequence"/>
</dbReference>
<dbReference type="AlphaFoldDB" id="U1FJM9"/>
<organism evidence="2 4">
    <name type="scientific">Treponema socranskii subsp. socranskii VPI DR56BR1116 = ATCC 35536</name>
    <dbReference type="NCBI Taxonomy" id="1125725"/>
    <lineage>
        <taxon>Bacteria</taxon>
        <taxon>Pseudomonadati</taxon>
        <taxon>Spirochaetota</taxon>
        <taxon>Spirochaetia</taxon>
        <taxon>Spirochaetales</taxon>
        <taxon>Treponemataceae</taxon>
        <taxon>Treponema</taxon>
    </lineage>
</organism>